<dbReference type="InterPro" id="IPR041737">
    <property type="entry name" value="SoxW"/>
</dbReference>
<reference evidence="3 4" key="1">
    <citation type="submission" date="2019-02" db="EMBL/GenBank/DDBJ databases">
        <title>Paracoccus subflavus sp. nov., isolated from marine sediment of the Pacific Ocean.</title>
        <authorList>
            <person name="Zhang G."/>
        </authorList>
    </citation>
    <scope>NUCLEOTIDE SEQUENCE [LARGE SCALE GENOMIC DNA]</scope>
    <source>
        <strain evidence="3 4">GY0581</strain>
    </source>
</reference>
<dbReference type="InterPro" id="IPR012336">
    <property type="entry name" value="Thioredoxin-like_fold"/>
</dbReference>
<feature type="chain" id="PRO_5020214008" evidence="1">
    <location>
        <begin position="18"/>
        <end position="179"/>
    </location>
</feature>
<evidence type="ECO:0000256" key="1">
    <source>
        <dbReference type="SAM" id="SignalP"/>
    </source>
</evidence>
<keyword evidence="4" id="KW-1185">Reference proteome</keyword>
<dbReference type="Pfam" id="PF13098">
    <property type="entry name" value="Thioredoxin_2"/>
    <property type="match status" value="1"/>
</dbReference>
<protein>
    <submittedName>
        <fullName evidence="3">Thioredoxin</fullName>
    </submittedName>
</protein>
<dbReference type="EMBL" id="SISK01000010">
    <property type="protein sequence ID" value="TBN38364.1"/>
    <property type="molecule type" value="Genomic_DNA"/>
</dbReference>
<dbReference type="OrthoDB" id="9811036at2"/>
<dbReference type="RefSeq" id="WP_130991774.1">
    <property type="nucleotide sequence ID" value="NZ_SISK01000010.1"/>
</dbReference>
<proteinExistence type="predicted"/>
<comment type="caution">
    <text evidence="3">The sequence shown here is derived from an EMBL/GenBank/DDBJ whole genome shotgun (WGS) entry which is preliminary data.</text>
</comment>
<feature type="signal peptide" evidence="1">
    <location>
        <begin position="1"/>
        <end position="17"/>
    </location>
</feature>
<evidence type="ECO:0000313" key="4">
    <source>
        <dbReference type="Proteomes" id="UP000293520"/>
    </source>
</evidence>
<dbReference type="InterPro" id="IPR036249">
    <property type="entry name" value="Thioredoxin-like_sf"/>
</dbReference>
<feature type="domain" description="Thioredoxin-like fold" evidence="2">
    <location>
        <begin position="48"/>
        <end position="157"/>
    </location>
</feature>
<name>A0A4Q9FX16_9RHOB</name>
<organism evidence="3 4">
    <name type="scientific">Paracoccus subflavus</name>
    <dbReference type="NCBI Taxonomy" id="2528244"/>
    <lineage>
        <taxon>Bacteria</taxon>
        <taxon>Pseudomonadati</taxon>
        <taxon>Pseudomonadota</taxon>
        <taxon>Alphaproteobacteria</taxon>
        <taxon>Rhodobacterales</taxon>
        <taxon>Paracoccaceae</taxon>
        <taxon>Paracoccus</taxon>
    </lineage>
</organism>
<dbReference type="CDD" id="cd02951">
    <property type="entry name" value="SoxW"/>
    <property type="match status" value="1"/>
</dbReference>
<gene>
    <name evidence="3" type="ORF">EYE42_13130</name>
</gene>
<dbReference type="Proteomes" id="UP000293520">
    <property type="component" value="Unassembled WGS sequence"/>
</dbReference>
<dbReference type="Gene3D" id="3.40.30.10">
    <property type="entry name" value="Glutaredoxin"/>
    <property type="match status" value="1"/>
</dbReference>
<evidence type="ECO:0000313" key="3">
    <source>
        <dbReference type="EMBL" id="TBN38364.1"/>
    </source>
</evidence>
<keyword evidence="1" id="KW-0732">Signal</keyword>
<sequence length="179" mass="19344">MKRLFLSLMLLSQPVAAGSVPLGDDGLHKPDWLKNGFKVLAEDLQDAAAADRHLLLIVEQRGCIYCAKLHNEVLTDPRIDSLIRERFDVVQVDLFGGTELTDMDGEVLTEKRAVAKWGVAVTPTLIFLPRTPPPEADVGRAAMAVIPGVLEADDLLAVLEWAAADGPATGQDIADILAR</sequence>
<evidence type="ECO:0000259" key="2">
    <source>
        <dbReference type="Pfam" id="PF13098"/>
    </source>
</evidence>
<dbReference type="SUPFAM" id="SSF52833">
    <property type="entry name" value="Thioredoxin-like"/>
    <property type="match status" value="1"/>
</dbReference>
<accession>A0A4Q9FX16</accession>
<dbReference type="AlphaFoldDB" id="A0A4Q9FX16"/>